<dbReference type="GO" id="GO:0042158">
    <property type="term" value="P:lipoprotein biosynthetic process"/>
    <property type="evidence" value="ECO:0007669"/>
    <property type="project" value="InterPro"/>
</dbReference>
<keyword evidence="4 7" id="KW-0812">Transmembrane</keyword>
<proteinExistence type="inferred from homology"/>
<keyword evidence="6 7" id="KW-0472">Membrane</keyword>
<dbReference type="Proteomes" id="UP000189981">
    <property type="component" value="Unassembled WGS sequence"/>
</dbReference>
<dbReference type="AlphaFoldDB" id="A0A1T5AE52"/>
<feature type="transmembrane region" description="Helical" evidence="7">
    <location>
        <begin position="183"/>
        <end position="204"/>
    </location>
</feature>
<dbReference type="OrthoDB" id="871140at2"/>
<name>A0A1T5AE52_9SPHI</name>
<dbReference type="InterPro" id="IPR001640">
    <property type="entry name" value="Lgt"/>
</dbReference>
<dbReference type="PANTHER" id="PTHR30589">
    <property type="entry name" value="PROLIPOPROTEIN DIACYLGLYCERYL TRANSFERASE"/>
    <property type="match status" value="1"/>
</dbReference>
<feature type="transmembrane region" description="Helical" evidence="7">
    <location>
        <begin position="350"/>
        <end position="376"/>
    </location>
</feature>
<accession>A0A1T5AE52</accession>
<dbReference type="Pfam" id="PF01790">
    <property type="entry name" value="LGT"/>
    <property type="match status" value="2"/>
</dbReference>
<organism evidence="8 9">
    <name type="scientific">Daejeonella lutea</name>
    <dbReference type="NCBI Taxonomy" id="572036"/>
    <lineage>
        <taxon>Bacteria</taxon>
        <taxon>Pseudomonadati</taxon>
        <taxon>Bacteroidota</taxon>
        <taxon>Sphingobacteriia</taxon>
        <taxon>Sphingobacteriales</taxon>
        <taxon>Sphingobacteriaceae</taxon>
        <taxon>Daejeonella</taxon>
    </lineage>
</organism>
<evidence type="ECO:0000256" key="6">
    <source>
        <dbReference type="ARBA" id="ARBA00023136"/>
    </source>
</evidence>
<keyword evidence="3 8" id="KW-0808">Transferase</keyword>
<comment type="similarity">
    <text evidence="1">Belongs to the Lgt family.</text>
</comment>
<dbReference type="STRING" id="572036.SAMN05661099_0604"/>
<dbReference type="RefSeq" id="WP_079701168.1">
    <property type="nucleotide sequence ID" value="NZ_FUYR01000001.1"/>
</dbReference>
<feature type="transmembrane region" description="Helical" evidence="7">
    <location>
        <begin position="146"/>
        <end position="163"/>
    </location>
</feature>
<dbReference type="GO" id="GO:0008961">
    <property type="term" value="F:phosphatidylglycerol-prolipoprotein diacylglyceryl transferase activity"/>
    <property type="evidence" value="ECO:0007669"/>
    <property type="project" value="InterPro"/>
</dbReference>
<dbReference type="EMBL" id="FUYR01000001">
    <property type="protein sequence ID" value="SKB33027.1"/>
    <property type="molecule type" value="Genomic_DNA"/>
</dbReference>
<evidence type="ECO:0000256" key="7">
    <source>
        <dbReference type="SAM" id="Phobius"/>
    </source>
</evidence>
<reference evidence="9" key="1">
    <citation type="submission" date="2017-02" db="EMBL/GenBank/DDBJ databases">
        <authorList>
            <person name="Varghese N."/>
            <person name="Submissions S."/>
        </authorList>
    </citation>
    <scope>NUCLEOTIDE SEQUENCE [LARGE SCALE GENOMIC DNA]</scope>
    <source>
        <strain evidence="9">DSM 22385</strain>
    </source>
</reference>
<feature type="transmembrane region" description="Helical" evidence="7">
    <location>
        <begin position="109"/>
        <end position="125"/>
    </location>
</feature>
<feature type="transmembrane region" description="Helical" evidence="7">
    <location>
        <begin position="70"/>
        <end position="89"/>
    </location>
</feature>
<feature type="transmembrane region" description="Helical" evidence="7">
    <location>
        <begin position="297"/>
        <end position="314"/>
    </location>
</feature>
<keyword evidence="9" id="KW-1185">Reference proteome</keyword>
<dbReference type="PANTHER" id="PTHR30589:SF0">
    <property type="entry name" value="PHOSPHATIDYLGLYCEROL--PROLIPOPROTEIN DIACYLGLYCERYL TRANSFERASE"/>
    <property type="match status" value="1"/>
</dbReference>
<evidence type="ECO:0000313" key="8">
    <source>
        <dbReference type="EMBL" id="SKB33027.1"/>
    </source>
</evidence>
<feature type="transmembrane region" description="Helical" evidence="7">
    <location>
        <begin position="320"/>
        <end position="338"/>
    </location>
</feature>
<evidence type="ECO:0000313" key="9">
    <source>
        <dbReference type="Proteomes" id="UP000189981"/>
    </source>
</evidence>
<evidence type="ECO:0000256" key="2">
    <source>
        <dbReference type="ARBA" id="ARBA00022475"/>
    </source>
</evidence>
<evidence type="ECO:0000256" key="3">
    <source>
        <dbReference type="ARBA" id="ARBA00022679"/>
    </source>
</evidence>
<keyword evidence="5 7" id="KW-1133">Transmembrane helix</keyword>
<evidence type="ECO:0000256" key="5">
    <source>
        <dbReference type="ARBA" id="ARBA00022989"/>
    </source>
</evidence>
<sequence>MFPTITHLIEYLTGIQIPLPVQTFGFFVALAFAAGYWALSQEFKRKEKLGLVHPFTREVTVGEPASIAELFFNGFFGFLMGFKLVEGLFHYSDFVENPQTFILSSRGNILGGILLGALFVYWSYAEKKKEALAKPKTVKEVVHPHQIMGSLLMWAAVGGFLGAKVFHNLEYWDDFIKDPIGGLFSFSGLTFYGGLLVGGAAVLYKAKQYGIKWIHMVDIAGPGLMLAYAVGRIGCHLSGDGDWGIVNQEAKPGWLSWAPDWVWSFKYPHNVVNEGVPIAGCTGNFCNELPLPVYPTPFYEVLMGLAIFAFLWSIRHRIKIPGVMVSIYLILNGIERFLIESIRVNSKYHLFGVGFTQAELISTILVLTGIAGLFWFTKHAKNHPESIPAK</sequence>
<keyword evidence="2" id="KW-1003">Cell membrane</keyword>
<keyword evidence="8" id="KW-0449">Lipoprotein</keyword>
<protein>
    <submittedName>
        <fullName evidence="8">Prolipoprotein diacylglyceryl transferase</fullName>
    </submittedName>
</protein>
<evidence type="ECO:0000256" key="4">
    <source>
        <dbReference type="ARBA" id="ARBA00022692"/>
    </source>
</evidence>
<feature type="transmembrane region" description="Helical" evidence="7">
    <location>
        <begin position="20"/>
        <end position="39"/>
    </location>
</feature>
<dbReference type="GO" id="GO:0005886">
    <property type="term" value="C:plasma membrane"/>
    <property type="evidence" value="ECO:0007669"/>
    <property type="project" value="InterPro"/>
</dbReference>
<gene>
    <name evidence="8" type="ORF">SAMN05661099_0604</name>
</gene>
<evidence type="ECO:0000256" key="1">
    <source>
        <dbReference type="ARBA" id="ARBA00007150"/>
    </source>
</evidence>